<protein>
    <submittedName>
        <fullName evidence="7">Ferredoxin reductase</fullName>
    </submittedName>
</protein>
<comment type="caution">
    <text evidence="7">The sequence shown here is derived from an EMBL/GenBank/DDBJ whole genome shotgun (WGS) entry which is preliminary data.</text>
</comment>
<dbReference type="Proteomes" id="UP000321571">
    <property type="component" value="Unassembled WGS sequence"/>
</dbReference>
<evidence type="ECO:0000256" key="3">
    <source>
        <dbReference type="ARBA" id="ARBA00022827"/>
    </source>
</evidence>
<evidence type="ECO:0000256" key="4">
    <source>
        <dbReference type="ARBA" id="ARBA00023002"/>
    </source>
</evidence>
<keyword evidence="8" id="KW-1185">Reference proteome</keyword>
<comment type="cofactor">
    <cofactor evidence="1">
        <name>FAD</name>
        <dbReference type="ChEBI" id="CHEBI:57692"/>
    </cofactor>
</comment>
<sequence>MSQPDVVIVGAGLAAAKAATALRDGGYDGAVTIVGEEPHPPYERPPLSKDILLGKGSRDDALVHPREWYDEHDVTLLTGRRAEKLDPAAHQVVLDDGTVLDYGKLVLATGARPRVLDVPGAARALTLRRVEDSEALLGAFASASSLVVIGAGWIGLEVAAAAREAALDVTVLEVAPVPLATVLGEKLGSYFADLHRKHGVDLRTSTGVESISETGVTAGGEEIRADLVVMGVGAVPNTELAEAAGLEVDGGVVVDQHFTASLPDILAIGDVAAARHTDLGPLRVEHWDNAIRQGKAVAAVLLGQDVAYDWQPYFFTDQYDLGMEYVGRGKASDDVVIRGDLDSGEFIAFWLDGIRVTAGMNVNVWDVNDDLRALVGRTVDATRLADPSVALTEVADG</sequence>
<dbReference type="RefSeq" id="WP_147687658.1">
    <property type="nucleotide sequence ID" value="NZ_VDUX01000009.1"/>
</dbReference>
<evidence type="ECO:0000313" key="7">
    <source>
        <dbReference type="EMBL" id="TXL56596.1"/>
    </source>
</evidence>
<dbReference type="Pfam" id="PF07992">
    <property type="entry name" value="Pyr_redox_2"/>
    <property type="match status" value="1"/>
</dbReference>
<dbReference type="GO" id="GO:0016651">
    <property type="term" value="F:oxidoreductase activity, acting on NAD(P)H"/>
    <property type="evidence" value="ECO:0007669"/>
    <property type="project" value="TreeGrafter"/>
</dbReference>
<dbReference type="SUPFAM" id="SSF51905">
    <property type="entry name" value="FAD/NAD(P)-binding domain"/>
    <property type="match status" value="1"/>
</dbReference>
<dbReference type="Gene3D" id="3.30.390.30">
    <property type="match status" value="1"/>
</dbReference>
<name>A0A5C8NFQ0_9ACTN</name>
<gene>
    <name evidence="7" type="ORF">FHP06_15170</name>
</gene>
<dbReference type="GO" id="GO:0005737">
    <property type="term" value="C:cytoplasm"/>
    <property type="evidence" value="ECO:0007669"/>
    <property type="project" value="TreeGrafter"/>
</dbReference>
<dbReference type="InterPro" id="IPR050446">
    <property type="entry name" value="FAD-oxidoreductase/Apoptosis"/>
</dbReference>
<feature type="domain" description="FAD/NAD(P)-binding" evidence="5">
    <location>
        <begin position="5"/>
        <end position="294"/>
    </location>
</feature>
<keyword evidence="2" id="KW-0285">Flavoprotein</keyword>
<keyword evidence="4" id="KW-0560">Oxidoreductase</keyword>
<evidence type="ECO:0000259" key="6">
    <source>
        <dbReference type="Pfam" id="PF14759"/>
    </source>
</evidence>
<evidence type="ECO:0000256" key="1">
    <source>
        <dbReference type="ARBA" id="ARBA00001974"/>
    </source>
</evidence>
<organism evidence="7 8">
    <name type="scientific">Aeromicrobium terrae</name>
    <dbReference type="NCBI Taxonomy" id="2498846"/>
    <lineage>
        <taxon>Bacteria</taxon>
        <taxon>Bacillati</taxon>
        <taxon>Actinomycetota</taxon>
        <taxon>Actinomycetes</taxon>
        <taxon>Propionibacteriales</taxon>
        <taxon>Nocardioidaceae</taxon>
        <taxon>Aeromicrobium</taxon>
    </lineage>
</organism>
<dbReference type="PANTHER" id="PTHR43557">
    <property type="entry name" value="APOPTOSIS-INDUCING FACTOR 1"/>
    <property type="match status" value="1"/>
</dbReference>
<dbReference type="Pfam" id="PF14759">
    <property type="entry name" value="Reductase_C"/>
    <property type="match status" value="1"/>
</dbReference>
<evidence type="ECO:0000259" key="5">
    <source>
        <dbReference type="Pfam" id="PF07992"/>
    </source>
</evidence>
<dbReference type="SUPFAM" id="SSF55424">
    <property type="entry name" value="FAD/NAD-linked reductases, dimerisation (C-terminal) domain"/>
    <property type="match status" value="1"/>
</dbReference>
<dbReference type="InterPro" id="IPR036188">
    <property type="entry name" value="FAD/NAD-bd_sf"/>
</dbReference>
<feature type="domain" description="Reductase C-terminal" evidence="6">
    <location>
        <begin position="313"/>
        <end position="394"/>
    </location>
</feature>
<evidence type="ECO:0000256" key="2">
    <source>
        <dbReference type="ARBA" id="ARBA00022630"/>
    </source>
</evidence>
<dbReference type="PANTHER" id="PTHR43557:SF2">
    <property type="entry name" value="RIESKE DOMAIN-CONTAINING PROTEIN-RELATED"/>
    <property type="match status" value="1"/>
</dbReference>
<dbReference type="InterPro" id="IPR028202">
    <property type="entry name" value="Reductase_C"/>
</dbReference>
<dbReference type="InterPro" id="IPR023753">
    <property type="entry name" value="FAD/NAD-binding_dom"/>
</dbReference>
<dbReference type="AlphaFoldDB" id="A0A5C8NFQ0"/>
<dbReference type="OrthoDB" id="3568330at2"/>
<dbReference type="Gene3D" id="3.50.50.60">
    <property type="entry name" value="FAD/NAD(P)-binding domain"/>
    <property type="match status" value="2"/>
</dbReference>
<proteinExistence type="predicted"/>
<dbReference type="InterPro" id="IPR016156">
    <property type="entry name" value="FAD/NAD-linked_Rdtase_dimer_sf"/>
</dbReference>
<accession>A0A5C8NFQ0</accession>
<dbReference type="PRINTS" id="PR00368">
    <property type="entry name" value="FADPNR"/>
</dbReference>
<reference evidence="7 8" key="1">
    <citation type="submission" date="2019-06" db="EMBL/GenBank/DDBJ databases">
        <title>Aeromicrobium sp. nov., isolated from a maize field.</title>
        <authorList>
            <person name="Lin S.-Y."/>
            <person name="Tsai C.-F."/>
            <person name="Young C.-C."/>
        </authorList>
    </citation>
    <scope>NUCLEOTIDE SEQUENCE [LARGE SCALE GENOMIC DNA]</scope>
    <source>
        <strain evidence="7 8">CC-CFT486</strain>
    </source>
</reference>
<dbReference type="PRINTS" id="PR00411">
    <property type="entry name" value="PNDRDTASEI"/>
</dbReference>
<evidence type="ECO:0000313" key="8">
    <source>
        <dbReference type="Proteomes" id="UP000321571"/>
    </source>
</evidence>
<dbReference type="EMBL" id="VDUX01000009">
    <property type="protein sequence ID" value="TXL56596.1"/>
    <property type="molecule type" value="Genomic_DNA"/>
</dbReference>
<keyword evidence="3" id="KW-0274">FAD</keyword>